<dbReference type="EMBL" id="UFXS01000001">
    <property type="protein sequence ID" value="STD55798.1"/>
    <property type="molecule type" value="Genomic_DNA"/>
</dbReference>
<proteinExistence type="predicted"/>
<dbReference type="Pfam" id="PF12833">
    <property type="entry name" value="HTH_18"/>
    <property type="match status" value="1"/>
</dbReference>
<name>A0A376G805_9FLAO</name>
<feature type="domain" description="HTH araC/xylS-type" evidence="4">
    <location>
        <begin position="190"/>
        <end position="287"/>
    </location>
</feature>
<protein>
    <submittedName>
        <fullName evidence="5">Chb operon repressor</fullName>
    </submittedName>
</protein>
<accession>A0A376G805</accession>
<keyword evidence="1" id="KW-0805">Transcription regulation</keyword>
<dbReference type="InterPro" id="IPR018060">
    <property type="entry name" value="HTH_AraC"/>
</dbReference>
<reference evidence="5 6" key="1">
    <citation type="submission" date="2018-06" db="EMBL/GenBank/DDBJ databases">
        <authorList>
            <consortium name="Pathogen Informatics"/>
            <person name="Doyle S."/>
        </authorList>
    </citation>
    <scope>NUCLEOTIDE SEQUENCE [LARGE SCALE GENOMIC DNA]</scope>
    <source>
        <strain evidence="5 6">NCTC13456</strain>
    </source>
</reference>
<dbReference type="Pfam" id="PF22200">
    <property type="entry name" value="ExsA_N"/>
    <property type="match status" value="1"/>
</dbReference>
<evidence type="ECO:0000256" key="2">
    <source>
        <dbReference type="ARBA" id="ARBA00023125"/>
    </source>
</evidence>
<dbReference type="PROSITE" id="PS01124">
    <property type="entry name" value="HTH_ARAC_FAMILY_2"/>
    <property type="match status" value="1"/>
</dbReference>
<dbReference type="InterPro" id="IPR054015">
    <property type="entry name" value="ExsA-like_N"/>
</dbReference>
<evidence type="ECO:0000313" key="6">
    <source>
        <dbReference type="Proteomes" id="UP000254737"/>
    </source>
</evidence>
<keyword evidence="2" id="KW-0238">DNA-binding</keyword>
<dbReference type="PANTHER" id="PTHR43280:SF32">
    <property type="entry name" value="TRANSCRIPTIONAL REGULATORY PROTEIN"/>
    <property type="match status" value="1"/>
</dbReference>
<evidence type="ECO:0000313" key="5">
    <source>
        <dbReference type="EMBL" id="STD55798.1"/>
    </source>
</evidence>
<gene>
    <name evidence="5" type="primary">chbR</name>
    <name evidence="5" type="ORF">NCTC13456_01778</name>
</gene>
<dbReference type="AlphaFoldDB" id="A0A376G805"/>
<dbReference type="SUPFAM" id="SSF46689">
    <property type="entry name" value="Homeodomain-like"/>
    <property type="match status" value="1"/>
</dbReference>
<dbReference type="PANTHER" id="PTHR43280">
    <property type="entry name" value="ARAC-FAMILY TRANSCRIPTIONAL REGULATOR"/>
    <property type="match status" value="1"/>
</dbReference>
<evidence type="ECO:0000256" key="1">
    <source>
        <dbReference type="ARBA" id="ARBA00023015"/>
    </source>
</evidence>
<dbReference type="Proteomes" id="UP000254737">
    <property type="component" value="Unassembled WGS sequence"/>
</dbReference>
<dbReference type="SMART" id="SM00342">
    <property type="entry name" value="HTH_ARAC"/>
    <property type="match status" value="1"/>
</dbReference>
<dbReference type="InterPro" id="IPR037923">
    <property type="entry name" value="HTH-like"/>
</dbReference>
<organism evidence="5 6">
    <name type="scientific">Empedobacter falsenii</name>
    <dbReference type="NCBI Taxonomy" id="343874"/>
    <lineage>
        <taxon>Bacteria</taxon>
        <taxon>Pseudomonadati</taxon>
        <taxon>Bacteroidota</taxon>
        <taxon>Flavobacteriia</taxon>
        <taxon>Flavobacteriales</taxon>
        <taxon>Weeksellaceae</taxon>
        <taxon>Empedobacter</taxon>
    </lineage>
</organism>
<dbReference type="GO" id="GO:0043565">
    <property type="term" value="F:sequence-specific DNA binding"/>
    <property type="evidence" value="ECO:0007669"/>
    <property type="project" value="InterPro"/>
</dbReference>
<dbReference type="STRING" id="343874.GCA_000805695_01858"/>
<dbReference type="SUPFAM" id="SSF51215">
    <property type="entry name" value="Regulatory protein AraC"/>
    <property type="match status" value="1"/>
</dbReference>
<evidence type="ECO:0000256" key="3">
    <source>
        <dbReference type="ARBA" id="ARBA00023163"/>
    </source>
</evidence>
<keyword evidence="3" id="KW-0804">Transcription</keyword>
<sequence>MEMISNSQYKELFLAHLSHQVLGNNEDIQLYRLEYYLKDILMPVIPYRTTFNFIMFVTKGSMKQYLENKEYEVNENEIIFIKQGTITATVEMSDDIEGFFLAYENHILSELELPKYKSSIFLMSPYLSLDAVTFQTIHQLLVLMEQEIFLNSLEINEIIVAMLHVVLLKLLNIDYKEIPSTTTRPMELSLQFKDLLFKHHIEEKKVTFYADKLFVTENYLNKCVKDITQKKPKQWINETDINYSKALLHSSKRISEIAFELNFQTASHFTQLFKKVAGITPKEYREQIWNSQSTKNPVF</sequence>
<dbReference type="Gene3D" id="1.10.10.60">
    <property type="entry name" value="Homeodomain-like"/>
    <property type="match status" value="1"/>
</dbReference>
<dbReference type="RefSeq" id="WP_115000050.1">
    <property type="nucleotide sequence ID" value="NZ_UFXS01000001.1"/>
</dbReference>
<dbReference type="InterPro" id="IPR009057">
    <property type="entry name" value="Homeodomain-like_sf"/>
</dbReference>
<evidence type="ECO:0000259" key="4">
    <source>
        <dbReference type="PROSITE" id="PS01124"/>
    </source>
</evidence>
<dbReference type="GO" id="GO:0003700">
    <property type="term" value="F:DNA-binding transcription factor activity"/>
    <property type="evidence" value="ECO:0007669"/>
    <property type="project" value="InterPro"/>
</dbReference>
<dbReference type="PRINTS" id="PR00032">
    <property type="entry name" value="HTHARAC"/>
</dbReference>
<dbReference type="InterPro" id="IPR020449">
    <property type="entry name" value="Tscrpt_reg_AraC-type_HTH"/>
</dbReference>